<feature type="signal peptide" evidence="1">
    <location>
        <begin position="1"/>
        <end position="22"/>
    </location>
</feature>
<dbReference type="EMBL" id="KV467266">
    <property type="protein sequence ID" value="OCT56531.1"/>
    <property type="molecule type" value="Genomic_DNA"/>
</dbReference>
<feature type="non-terminal residue" evidence="2">
    <location>
        <position position="1"/>
    </location>
</feature>
<dbReference type="AlphaFoldDB" id="A0A974BQX7"/>
<proteinExistence type="predicted"/>
<organism evidence="2">
    <name type="scientific">Xenopus laevis</name>
    <name type="common">African clawed frog</name>
    <dbReference type="NCBI Taxonomy" id="8355"/>
    <lineage>
        <taxon>Eukaryota</taxon>
        <taxon>Metazoa</taxon>
        <taxon>Chordata</taxon>
        <taxon>Craniata</taxon>
        <taxon>Vertebrata</taxon>
        <taxon>Euteleostomi</taxon>
        <taxon>Amphibia</taxon>
        <taxon>Batrachia</taxon>
        <taxon>Anura</taxon>
        <taxon>Pipoidea</taxon>
        <taxon>Pipidae</taxon>
        <taxon>Xenopodinae</taxon>
        <taxon>Xenopus</taxon>
        <taxon>Xenopus</taxon>
    </lineage>
</organism>
<evidence type="ECO:0000256" key="1">
    <source>
        <dbReference type="SAM" id="SignalP"/>
    </source>
</evidence>
<protein>
    <submittedName>
        <fullName evidence="2">Uncharacterized protein</fullName>
    </submittedName>
</protein>
<feature type="chain" id="PRO_5037377027" evidence="1">
    <location>
        <begin position="23"/>
        <end position="34"/>
    </location>
</feature>
<feature type="non-terminal residue" evidence="2">
    <location>
        <position position="34"/>
    </location>
</feature>
<accession>A0A974BQX7</accession>
<evidence type="ECO:0000313" key="2">
    <source>
        <dbReference type="EMBL" id="OCT56531.1"/>
    </source>
</evidence>
<reference evidence="2" key="1">
    <citation type="submission" date="2016-05" db="EMBL/GenBank/DDBJ databases">
        <title>WGS assembly of Xenopus laevis.</title>
        <authorList>
            <person name="Session A."/>
            <person name="Uno Y."/>
            <person name="Kwon T."/>
            <person name="Chapman J."/>
            <person name="Toyoda A."/>
            <person name="Takahashi S."/>
            <person name="Fukui A."/>
            <person name="Hikosaka A."/>
            <person name="Putnam N."/>
            <person name="Stites J."/>
            <person name="Van Heeringen S."/>
            <person name="Quigley I."/>
            <person name="Heinz S."/>
            <person name="Hellsten U."/>
            <person name="Lyons J."/>
            <person name="Suzuki A."/>
            <person name="Kondo M."/>
            <person name="Ogino H."/>
            <person name="Ochi H."/>
            <person name="Bogdanovic O."/>
            <person name="Lister R."/>
            <person name="Georgiou G."/>
            <person name="Paranjpe S."/>
            <person name="Van Kruijsbergen I."/>
            <person name="Mozaffari S."/>
            <person name="Shu S."/>
            <person name="Schmutz J."/>
            <person name="Jenkins J."/>
            <person name="Grimwood J."/>
            <person name="Carlson J."/>
            <person name="Mitros T."/>
            <person name="Simakov O."/>
            <person name="Heald R."/>
            <person name="Miller K."/>
            <person name="Haudenschild C."/>
            <person name="Kuroki Y."/>
            <person name="Tanaka T."/>
            <person name="Michiue T."/>
            <person name="Watanabe M."/>
            <person name="Kinoshita T."/>
            <person name="Ohta Y."/>
            <person name="Mawaribuchi S."/>
            <person name="Suzuki Y."/>
            <person name="Haramoto Y."/>
            <person name="Yamamoto T."/>
            <person name="Takagi C."/>
            <person name="Kitzman J."/>
            <person name="Shendure J."/>
            <person name="Nakayama T."/>
            <person name="Izutsu Y."/>
            <person name="Robert J."/>
            <person name="Dichmann D."/>
            <person name="Flajnik M."/>
            <person name="Houston D."/>
            <person name="Marcotte E."/>
            <person name="Wallingford J."/>
            <person name="Ito Y."/>
            <person name="Asashima M."/>
            <person name="Ueno N."/>
            <person name="Matsuda Y."/>
            <person name="Jan Veenstra G."/>
            <person name="Fujiyama A."/>
            <person name="Harland R."/>
            <person name="Taira M."/>
            <person name="Rokhsar D.S."/>
        </authorList>
    </citation>
    <scope>NUCLEOTIDE SEQUENCE</scope>
    <source>
        <strain evidence="2">J</strain>
        <tissue evidence="2">Blood</tissue>
    </source>
</reference>
<dbReference type="Proteomes" id="UP000694892">
    <property type="component" value="Unassembled WGS sequence"/>
</dbReference>
<gene>
    <name evidence="2" type="ORF">XELAEV_180047032mg</name>
</gene>
<name>A0A974BQX7_XENLA</name>
<keyword evidence="1" id="KW-0732">Signal</keyword>
<sequence>MLSACPFSACLLSILLSQPALAAQRRKGLFHQRL</sequence>